<dbReference type="InterPro" id="IPR013589">
    <property type="entry name" value="Bac_transglu_N"/>
</dbReference>
<dbReference type="EMBL" id="BSFL01000003">
    <property type="protein sequence ID" value="GLK80741.1"/>
    <property type="molecule type" value="Genomic_DNA"/>
</dbReference>
<name>A0A9W6N7U0_9HYPH</name>
<reference evidence="2" key="2">
    <citation type="submission" date="2023-01" db="EMBL/GenBank/DDBJ databases">
        <authorList>
            <person name="Sun Q."/>
            <person name="Evtushenko L."/>
        </authorList>
    </citation>
    <scope>NUCLEOTIDE SEQUENCE</scope>
    <source>
        <strain evidence="2">VKM B-2748</strain>
    </source>
</reference>
<evidence type="ECO:0000313" key="3">
    <source>
        <dbReference type="Proteomes" id="UP001143309"/>
    </source>
</evidence>
<evidence type="ECO:0000313" key="2">
    <source>
        <dbReference type="EMBL" id="GLK80741.1"/>
    </source>
</evidence>
<sequence length="278" mass="30288">MRLKIRHETVYRFETPAAAVTQTLRVTPRNHDGQHVIRWRVDIDRNCRLRAAEDAFGNQTHVFSVEGPVDDMTVLVEGEIDTQDTSGVVAGAVERFPPALYLRETELTGFDLDIAAFAKDVREGAGVDALSQLHALLAALHREMTFDPKPAESATTAAEAFRLKRGLCQDLAHVFIVAARAIGVPARYVSGYLLASGDMPEHEAGHAWVEGHVPGLGWVGFDPAHKLCATEAHARVAIGLDSLGAAPIRGVRYGGAAETFDVKVKVEDVSQGRGYRRF</sequence>
<protein>
    <submittedName>
        <fullName evidence="2">Transglutaminase</fullName>
    </submittedName>
</protein>
<feature type="domain" description="Transglutaminase-like" evidence="1">
    <location>
        <begin position="160"/>
        <end position="225"/>
    </location>
</feature>
<dbReference type="SMART" id="SM00460">
    <property type="entry name" value="TGc"/>
    <property type="match status" value="1"/>
</dbReference>
<gene>
    <name evidence="2" type="ORF">GCM10008174_24820</name>
</gene>
<dbReference type="PANTHER" id="PTHR33490:SF6">
    <property type="entry name" value="SLL1049 PROTEIN"/>
    <property type="match status" value="1"/>
</dbReference>
<dbReference type="Pfam" id="PF01841">
    <property type="entry name" value="Transglut_core"/>
    <property type="match status" value="1"/>
</dbReference>
<comment type="caution">
    <text evidence="2">The sequence shown here is derived from an EMBL/GenBank/DDBJ whole genome shotgun (WGS) entry which is preliminary data.</text>
</comment>
<evidence type="ECO:0000259" key="1">
    <source>
        <dbReference type="SMART" id="SM00460"/>
    </source>
</evidence>
<dbReference type="SUPFAM" id="SSF54001">
    <property type="entry name" value="Cysteine proteinases"/>
    <property type="match status" value="1"/>
</dbReference>
<proteinExistence type="predicted"/>
<keyword evidence="3" id="KW-1185">Reference proteome</keyword>
<dbReference type="Proteomes" id="UP001143309">
    <property type="component" value="Unassembled WGS sequence"/>
</dbReference>
<accession>A0A9W6N7U0</accession>
<dbReference type="PANTHER" id="PTHR33490">
    <property type="entry name" value="BLR5614 PROTEIN-RELATED"/>
    <property type="match status" value="1"/>
</dbReference>
<dbReference type="Pfam" id="PF08379">
    <property type="entry name" value="Bact_transglu_N"/>
    <property type="match status" value="1"/>
</dbReference>
<organism evidence="2 3">
    <name type="scientific">Methylopila turkensis</name>
    <dbReference type="NCBI Taxonomy" id="1437816"/>
    <lineage>
        <taxon>Bacteria</taxon>
        <taxon>Pseudomonadati</taxon>
        <taxon>Pseudomonadota</taxon>
        <taxon>Alphaproteobacteria</taxon>
        <taxon>Hyphomicrobiales</taxon>
        <taxon>Methylopilaceae</taxon>
        <taxon>Methylopila</taxon>
    </lineage>
</organism>
<reference evidence="2" key="1">
    <citation type="journal article" date="2014" name="Int. J. Syst. Evol. Microbiol.">
        <title>Complete genome sequence of Corynebacterium casei LMG S-19264T (=DSM 44701T), isolated from a smear-ripened cheese.</title>
        <authorList>
            <consortium name="US DOE Joint Genome Institute (JGI-PGF)"/>
            <person name="Walter F."/>
            <person name="Albersmeier A."/>
            <person name="Kalinowski J."/>
            <person name="Ruckert C."/>
        </authorList>
    </citation>
    <scope>NUCLEOTIDE SEQUENCE</scope>
    <source>
        <strain evidence="2">VKM B-2748</strain>
    </source>
</reference>
<dbReference type="Gene3D" id="3.10.620.30">
    <property type="match status" value="1"/>
</dbReference>
<dbReference type="AlphaFoldDB" id="A0A9W6N7U0"/>
<dbReference type="InterPro" id="IPR038765">
    <property type="entry name" value="Papain-like_cys_pep_sf"/>
</dbReference>
<dbReference type="InterPro" id="IPR002931">
    <property type="entry name" value="Transglutaminase-like"/>
</dbReference>
<dbReference type="RefSeq" id="WP_271201227.1">
    <property type="nucleotide sequence ID" value="NZ_BSFL01000003.1"/>
</dbReference>